<evidence type="ECO:0000313" key="1">
    <source>
        <dbReference type="EMBL" id="CAH1958803.1"/>
    </source>
</evidence>
<organism evidence="1 2">
    <name type="scientific">Acanthoscelides obtectus</name>
    <name type="common">Bean weevil</name>
    <name type="synonym">Bruchus obtectus</name>
    <dbReference type="NCBI Taxonomy" id="200917"/>
    <lineage>
        <taxon>Eukaryota</taxon>
        <taxon>Metazoa</taxon>
        <taxon>Ecdysozoa</taxon>
        <taxon>Arthropoda</taxon>
        <taxon>Hexapoda</taxon>
        <taxon>Insecta</taxon>
        <taxon>Pterygota</taxon>
        <taxon>Neoptera</taxon>
        <taxon>Endopterygota</taxon>
        <taxon>Coleoptera</taxon>
        <taxon>Polyphaga</taxon>
        <taxon>Cucujiformia</taxon>
        <taxon>Chrysomeloidea</taxon>
        <taxon>Chrysomelidae</taxon>
        <taxon>Bruchinae</taxon>
        <taxon>Bruchini</taxon>
        <taxon>Acanthoscelides</taxon>
    </lineage>
</organism>
<sequence length="17" mass="2066">MFVHFFCVVYFATDLIL</sequence>
<accession>A0A9P0JRV1</accession>
<comment type="caution">
    <text evidence="1">The sequence shown here is derived from an EMBL/GenBank/DDBJ whole genome shotgun (WGS) entry which is preliminary data.</text>
</comment>
<keyword evidence="2" id="KW-1185">Reference proteome</keyword>
<reference evidence="1" key="1">
    <citation type="submission" date="2022-03" db="EMBL/GenBank/DDBJ databases">
        <authorList>
            <person name="Sayadi A."/>
        </authorList>
    </citation>
    <scope>NUCLEOTIDE SEQUENCE</scope>
</reference>
<dbReference type="EMBL" id="CAKOFQ010006679">
    <property type="protein sequence ID" value="CAH1958803.1"/>
    <property type="molecule type" value="Genomic_DNA"/>
</dbReference>
<gene>
    <name evidence="1" type="ORF">ACAOBT_LOCUS2859</name>
</gene>
<name>A0A9P0JRV1_ACAOB</name>
<dbReference type="Proteomes" id="UP001152888">
    <property type="component" value="Unassembled WGS sequence"/>
</dbReference>
<evidence type="ECO:0000313" key="2">
    <source>
        <dbReference type="Proteomes" id="UP001152888"/>
    </source>
</evidence>
<dbReference type="AlphaFoldDB" id="A0A9P0JRV1"/>
<protein>
    <submittedName>
        <fullName evidence="1">Uncharacterized protein</fullName>
    </submittedName>
</protein>
<proteinExistence type="predicted"/>